<dbReference type="PANTHER" id="PTHR20994">
    <property type="entry name" value="ER MEMBRANE PROTEIN COMPLEX SUBUNIT 6"/>
    <property type="match status" value="1"/>
</dbReference>
<feature type="transmembrane region" description="Helical" evidence="8">
    <location>
        <begin position="109"/>
        <end position="132"/>
    </location>
</feature>
<dbReference type="InterPro" id="IPR029008">
    <property type="entry name" value="EMC6-like"/>
</dbReference>
<proteinExistence type="inferred from homology"/>
<dbReference type="GO" id="GO:0000045">
    <property type="term" value="P:autophagosome assembly"/>
    <property type="evidence" value="ECO:0007669"/>
    <property type="project" value="TreeGrafter"/>
</dbReference>
<keyword evidence="4 8" id="KW-0812">Transmembrane</keyword>
<keyword evidence="10" id="KW-1185">Reference proteome</keyword>
<dbReference type="Proteomes" id="UP001219933">
    <property type="component" value="Chromosome 3"/>
</dbReference>
<keyword evidence="5" id="KW-0256">Endoplasmic reticulum</keyword>
<evidence type="ECO:0000256" key="8">
    <source>
        <dbReference type="SAM" id="Phobius"/>
    </source>
</evidence>
<dbReference type="Pfam" id="PF07019">
    <property type="entry name" value="EMC6"/>
    <property type="match status" value="1"/>
</dbReference>
<comment type="similarity">
    <text evidence="2">Belongs to the EMC6 family.</text>
</comment>
<evidence type="ECO:0000256" key="2">
    <source>
        <dbReference type="ARBA" id="ARBA00009436"/>
    </source>
</evidence>
<dbReference type="InterPro" id="IPR008504">
    <property type="entry name" value="Emc6"/>
</dbReference>
<protein>
    <recommendedName>
        <fullName evidence="3">ER membrane protein complex subunit 6</fullName>
    </recommendedName>
</protein>
<dbReference type="EMBL" id="CP119879">
    <property type="protein sequence ID" value="WFD35215.1"/>
    <property type="molecule type" value="Genomic_DNA"/>
</dbReference>
<name>A0AAF0ERH9_9BASI</name>
<dbReference type="PANTHER" id="PTHR20994:SF0">
    <property type="entry name" value="ER MEMBRANE PROTEIN COMPLEX SUBUNIT 6"/>
    <property type="match status" value="1"/>
</dbReference>
<evidence type="ECO:0000313" key="10">
    <source>
        <dbReference type="Proteomes" id="UP001219933"/>
    </source>
</evidence>
<evidence type="ECO:0000256" key="1">
    <source>
        <dbReference type="ARBA" id="ARBA00004477"/>
    </source>
</evidence>
<dbReference type="AlphaFoldDB" id="A0AAF0ERH9"/>
<dbReference type="GO" id="GO:0034975">
    <property type="term" value="P:protein folding in endoplasmic reticulum"/>
    <property type="evidence" value="ECO:0007669"/>
    <property type="project" value="TreeGrafter"/>
</dbReference>
<evidence type="ECO:0000256" key="7">
    <source>
        <dbReference type="ARBA" id="ARBA00023136"/>
    </source>
</evidence>
<evidence type="ECO:0000256" key="3">
    <source>
        <dbReference type="ARBA" id="ARBA00020827"/>
    </source>
</evidence>
<keyword evidence="6 8" id="KW-1133">Transmembrane helix</keyword>
<feature type="transmembrane region" description="Helical" evidence="8">
    <location>
        <begin position="20"/>
        <end position="38"/>
    </location>
</feature>
<evidence type="ECO:0000256" key="4">
    <source>
        <dbReference type="ARBA" id="ARBA00022692"/>
    </source>
</evidence>
<dbReference type="GO" id="GO:0072546">
    <property type="term" value="C:EMC complex"/>
    <property type="evidence" value="ECO:0007669"/>
    <property type="project" value="InterPro"/>
</dbReference>
<evidence type="ECO:0000256" key="5">
    <source>
        <dbReference type="ARBA" id="ARBA00022824"/>
    </source>
</evidence>
<gene>
    <name evidence="9" type="ORF">MCUN1_002065</name>
</gene>
<sequence length="137" mass="14867">MWNQPFSGERVQYNGAQAYALRSLTLSIAGSVAGVLGLNNLAGFAFYGISVAFVNTVIALVLARGQLERYFVVSAPPVPDAAEALTPKSAARLRAPRSAGSKAFSTIKWILLQGAQANVLSFVLWWTFWYGIVHVYE</sequence>
<accession>A0AAF0ERH9</accession>
<feature type="transmembrane region" description="Helical" evidence="8">
    <location>
        <begin position="44"/>
        <end position="63"/>
    </location>
</feature>
<organism evidence="9 10">
    <name type="scientific">Malassezia cuniculi</name>
    <dbReference type="NCBI Taxonomy" id="948313"/>
    <lineage>
        <taxon>Eukaryota</taxon>
        <taxon>Fungi</taxon>
        <taxon>Dikarya</taxon>
        <taxon>Basidiomycota</taxon>
        <taxon>Ustilaginomycotina</taxon>
        <taxon>Malasseziomycetes</taxon>
        <taxon>Malasseziales</taxon>
        <taxon>Malasseziaceae</taxon>
        <taxon>Malassezia</taxon>
    </lineage>
</organism>
<evidence type="ECO:0000256" key="6">
    <source>
        <dbReference type="ARBA" id="ARBA00022989"/>
    </source>
</evidence>
<keyword evidence="7 8" id="KW-0472">Membrane</keyword>
<reference evidence="9" key="1">
    <citation type="submission" date="2023-03" db="EMBL/GenBank/DDBJ databases">
        <title>Mating type loci evolution in Malassezia.</title>
        <authorList>
            <person name="Coelho M.A."/>
        </authorList>
    </citation>
    <scope>NUCLEOTIDE SEQUENCE</scope>
    <source>
        <strain evidence="9">CBS 11721</strain>
    </source>
</reference>
<comment type="subcellular location">
    <subcellularLocation>
        <location evidence="1">Endoplasmic reticulum membrane</location>
        <topology evidence="1">Multi-pass membrane protein</topology>
    </subcellularLocation>
</comment>
<evidence type="ECO:0000313" key="9">
    <source>
        <dbReference type="EMBL" id="WFD35215.1"/>
    </source>
</evidence>